<accession>A0ABP9C0R3</accession>
<evidence type="ECO:0000313" key="2">
    <source>
        <dbReference type="EMBL" id="GAA4803283.1"/>
    </source>
</evidence>
<dbReference type="Proteomes" id="UP001501433">
    <property type="component" value="Unassembled WGS sequence"/>
</dbReference>
<dbReference type="RefSeq" id="WP_345275527.1">
    <property type="nucleotide sequence ID" value="NZ_BAABJW010000001.1"/>
</dbReference>
<feature type="chain" id="PRO_5046337398" evidence="1">
    <location>
        <begin position="24"/>
        <end position="133"/>
    </location>
</feature>
<gene>
    <name evidence="2" type="ORF">GCM10023330_06820</name>
</gene>
<name>A0ABP9C0R3_9FLAO</name>
<protein>
    <submittedName>
        <fullName evidence="2">Uncharacterized protein</fullName>
    </submittedName>
</protein>
<reference evidence="3" key="1">
    <citation type="journal article" date="2019" name="Int. J. Syst. Evol. Microbiol.">
        <title>The Global Catalogue of Microorganisms (GCM) 10K type strain sequencing project: providing services to taxonomists for standard genome sequencing and annotation.</title>
        <authorList>
            <consortium name="The Broad Institute Genomics Platform"/>
            <consortium name="The Broad Institute Genome Sequencing Center for Infectious Disease"/>
            <person name="Wu L."/>
            <person name="Ma J."/>
        </authorList>
    </citation>
    <scope>NUCLEOTIDE SEQUENCE [LARGE SCALE GENOMIC DNA]</scope>
    <source>
        <strain evidence="3">JCM 18325</strain>
    </source>
</reference>
<feature type="signal peptide" evidence="1">
    <location>
        <begin position="1"/>
        <end position="23"/>
    </location>
</feature>
<dbReference type="EMBL" id="BAABJW010000001">
    <property type="protein sequence ID" value="GAA4803283.1"/>
    <property type="molecule type" value="Genomic_DNA"/>
</dbReference>
<dbReference type="PROSITE" id="PS51257">
    <property type="entry name" value="PROKAR_LIPOPROTEIN"/>
    <property type="match status" value="1"/>
</dbReference>
<proteinExistence type="predicted"/>
<evidence type="ECO:0000313" key="3">
    <source>
        <dbReference type="Proteomes" id="UP001501433"/>
    </source>
</evidence>
<keyword evidence="3" id="KW-1185">Reference proteome</keyword>
<sequence>MKALNVFLKILIVCLFTFSCSNSDDKQIEEVKLEEVTANVIFWEYTADTGNNTSRLRYVIEFQNPNDIAVNGYYRIKQNADGLITTAFSTNKSPCYQIGANSTCTLSFDAEDSHDLGKLNSIDLISVEYIIEV</sequence>
<comment type="caution">
    <text evidence="2">The sequence shown here is derived from an EMBL/GenBank/DDBJ whole genome shotgun (WGS) entry which is preliminary data.</text>
</comment>
<keyword evidence="1" id="KW-0732">Signal</keyword>
<evidence type="ECO:0000256" key="1">
    <source>
        <dbReference type="SAM" id="SignalP"/>
    </source>
</evidence>
<organism evidence="2 3">
    <name type="scientific">Litoribaculum gwangyangense</name>
    <dbReference type="NCBI Taxonomy" id="1130722"/>
    <lineage>
        <taxon>Bacteria</taxon>
        <taxon>Pseudomonadati</taxon>
        <taxon>Bacteroidota</taxon>
        <taxon>Flavobacteriia</taxon>
        <taxon>Flavobacteriales</taxon>
        <taxon>Flavobacteriaceae</taxon>
        <taxon>Litoribaculum</taxon>
    </lineage>
</organism>